<name>A0A2A2JRU6_9BILA</name>
<dbReference type="InterPro" id="IPR001781">
    <property type="entry name" value="Znf_LIM"/>
</dbReference>
<reference evidence="8 9" key="1">
    <citation type="journal article" date="2017" name="Curr. Biol.">
        <title>Genome architecture and evolution of a unichromosomal asexual nematode.</title>
        <authorList>
            <person name="Fradin H."/>
            <person name="Zegar C."/>
            <person name="Gutwein M."/>
            <person name="Lucas J."/>
            <person name="Kovtun M."/>
            <person name="Corcoran D."/>
            <person name="Baugh L.R."/>
            <person name="Kiontke K."/>
            <person name="Gunsalus K."/>
            <person name="Fitch D.H."/>
            <person name="Piano F."/>
        </authorList>
    </citation>
    <scope>NUCLEOTIDE SEQUENCE [LARGE SCALE GENOMIC DNA]</scope>
    <source>
        <strain evidence="8">PF1309</strain>
    </source>
</reference>
<gene>
    <name evidence="8" type="ORF">WR25_11416</name>
</gene>
<accession>A0A2A2JRU6</accession>
<comment type="subcellular location">
    <subcellularLocation>
        <location evidence="4">Cytoplasm</location>
        <location evidence="4">Myofibril</location>
        <location evidence="4">Sarcomere</location>
        <location evidence="4">M line</location>
    </subcellularLocation>
</comment>
<feature type="region of interest" description="Disordered" evidence="6">
    <location>
        <begin position="36"/>
        <end position="111"/>
    </location>
</feature>
<dbReference type="GO" id="GO:0031430">
    <property type="term" value="C:M band"/>
    <property type="evidence" value="ECO:0007669"/>
    <property type="project" value="UniProtKB-SubCell"/>
</dbReference>
<dbReference type="GO" id="GO:0055120">
    <property type="term" value="C:striated muscle dense body"/>
    <property type="evidence" value="ECO:0007669"/>
    <property type="project" value="UniProtKB-ARBA"/>
</dbReference>
<dbReference type="Pfam" id="PF00412">
    <property type="entry name" value="LIM"/>
    <property type="match status" value="1"/>
</dbReference>
<protein>
    <recommendedName>
        <fullName evidence="7">LIM zinc-binding domain-containing protein</fullName>
    </recommendedName>
</protein>
<feature type="region of interest" description="Disordered" evidence="6">
    <location>
        <begin position="236"/>
        <end position="295"/>
    </location>
</feature>
<proteinExistence type="predicted"/>
<dbReference type="Gene3D" id="2.10.110.10">
    <property type="entry name" value="Cysteine Rich Protein"/>
    <property type="match status" value="1"/>
</dbReference>
<feature type="compositionally biased region" description="Polar residues" evidence="6">
    <location>
        <begin position="36"/>
        <end position="52"/>
    </location>
</feature>
<organism evidence="8 9">
    <name type="scientific">Diploscapter pachys</name>
    <dbReference type="NCBI Taxonomy" id="2018661"/>
    <lineage>
        <taxon>Eukaryota</taxon>
        <taxon>Metazoa</taxon>
        <taxon>Ecdysozoa</taxon>
        <taxon>Nematoda</taxon>
        <taxon>Chromadorea</taxon>
        <taxon>Rhabditida</taxon>
        <taxon>Rhabditina</taxon>
        <taxon>Rhabditomorpha</taxon>
        <taxon>Rhabditoidea</taxon>
        <taxon>Rhabditidae</taxon>
        <taxon>Diploscapter</taxon>
    </lineage>
</organism>
<dbReference type="AlphaFoldDB" id="A0A2A2JRU6"/>
<dbReference type="CDD" id="cd09339">
    <property type="entry name" value="LIM4_Paxillin_like"/>
    <property type="match status" value="1"/>
</dbReference>
<dbReference type="FunFam" id="2.10.110.10:FF:000009">
    <property type="entry name" value="Paxillin isoform 1"/>
    <property type="match status" value="1"/>
</dbReference>
<dbReference type="Proteomes" id="UP000218231">
    <property type="component" value="Unassembled WGS sequence"/>
</dbReference>
<feature type="domain" description="LIM zinc-binding" evidence="7">
    <location>
        <begin position="302"/>
        <end position="368"/>
    </location>
</feature>
<evidence type="ECO:0000256" key="1">
    <source>
        <dbReference type="ARBA" id="ARBA00022723"/>
    </source>
</evidence>
<evidence type="ECO:0000256" key="2">
    <source>
        <dbReference type="ARBA" id="ARBA00022833"/>
    </source>
</evidence>
<evidence type="ECO:0000313" key="9">
    <source>
        <dbReference type="Proteomes" id="UP000218231"/>
    </source>
</evidence>
<keyword evidence="9" id="KW-1185">Reference proteome</keyword>
<evidence type="ECO:0000256" key="5">
    <source>
        <dbReference type="PROSITE-ProRule" id="PRU00125"/>
    </source>
</evidence>
<feature type="compositionally biased region" description="Basic and acidic residues" evidence="6">
    <location>
        <begin position="58"/>
        <end position="72"/>
    </location>
</feature>
<dbReference type="SMART" id="SM00132">
    <property type="entry name" value="LIM"/>
    <property type="match status" value="1"/>
</dbReference>
<keyword evidence="2 5" id="KW-0862">Zinc</keyword>
<evidence type="ECO:0000256" key="4">
    <source>
        <dbReference type="ARBA" id="ARBA00037833"/>
    </source>
</evidence>
<dbReference type="PROSITE" id="PS00478">
    <property type="entry name" value="LIM_DOMAIN_1"/>
    <property type="match status" value="1"/>
</dbReference>
<dbReference type="GO" id="GO:0046872">
    <property type="term" value="F:metal ion binding"/>
    <property type="evidence" value="ECO:0007669"/>
    <property type="project" value="UniProtKB-KW"/>
</dbReference>
<sequence length="384" mass="44731">MINVEEVDFYHHKHRRPAISAKSSYTSIRLPQGTKAWNRSGMTVPSAQSPSSHGAHWRSSDRSYQHEQRSTEQRIIPDVVERNVSRWRSERQGVSRNPVFKSDDESSQQDEVVNGTLSALQRDVEETTEILRRKNEQWKIERRQFQTEMEVTGRMSIVENDDWLATRLKAVSSDDMNRELGKIKDDQKQNAVTDTLAALVYDVNATAEVLRRGRDSMNRDKAKKNKKQEIEYHLRLTPQPDFPPPKREQPPLDPFTVDDMNRDYGVEMTESQTDTGRRKRARSETPRRTLQIEGSPEPEPAIICAYCSEEIEGAILTALAPNSERAQKFHTYHFMCTYCQKALTMHGTYREHDRKPYCHDCFYKLYNGLRYEPDVHQSQIEKLI</sequence>
<evidence type="ECO:0000256" key="6">
    <source>
        <dbReference type="SAM" id="MobiDB-lite"/>
    </source>
</evidence>
<dbReference type="SUPFAM" id="SSF57716">
    <property type="entry name" value="Glucocorticoid receptor-like (DNA-binding domain)"/>
    <property type="match status" value="1"/>
</dbReference>
<comment type="caution">
    <text evidence="8">The sequence shown here is derived from an EMBL/GenBank/DDBJ whole genome shotgun (WGS) entry which is preliminary data.</text>
</comment>
<keyword evidence="1 5" id="KW-0479">Metal-binding</keyword>
<evidence type="ECO:0000259" key="7">
    <source>
        <dbReference type="PROSITE" id="PS50023"/>
    </source>
</evidence>
<dbReference type="EMBL" id="LIAE01010262">
    <property type="protein sequence ID" value="PAV64400.1"/>
    <property type="molecule type" value="Genomic_DNA"/>
</dbReference>
<feature type="compositionally biased region" description="Basic and acidic residues" evidence="6">
    <location>
        <begin position="79"/>
        <end position="93"/>
    </location>
</feature>
<dbReference type="OrthoDB" id="15567at2759"/>
<evidence type="ECO:0000256" key="3">
    <source>
        <dbReference type="ARBA" id="ARBA00023038"/>
    </source>
</evidence>
<dbReference type="STRING" id="2018661.A0A2A2JRU6"/>
<evidence type="ECO:0000313" key="8">
    <source>
        <dbReference type="EMBL" id="PAV64400.1"/>
    </source>
</evidence>
<keyword evidence="3 5" id="KW-0440">LIM domain</keyword>
<dbReference type="PROSITE" id="PS50023">
    <property type="entry name" value="LIM_DOMAIN_2"/>
    <property type="match status" value="1"/>
</dbReference>